<feature type="compositionally biased region" description="Low complexity" evidence="1">
    <location>
        <begin position="654"/>
        <end position="669"/>
    </location>
</feature>
<dbReference type="RefSeq" id="XP_002770569.1">
    <property type="nucleotide sequence ID" value="XM_002770523.1"/>
</dbReference>
<gene>
    <name evidence="2" type="ordered locus">DEHA2G03036g</name>
</gene>
<feature type="compositionally biased region" description="Low complexity" evidence="1">
    <location>
        <begin position="67"/>
        <end position="82"/>
    </location>
</feature>
<evidence type="ECO:0000313" key="3">
    <source>
        <dbReference type="Proteomes" id="UP000000599"/>
    </source>
</evidence>
<reference evidence="2 3" key="1">
    <citation type="journal article" date="2004" name="Nature">
        <title>Genome evolution in yeasts.</title>
        <authorList>
            <consortium name="Genolevures"/>
            <person name="Dujon B."/>
            <person name="Sherman D."/>
            <person name="Fischer G."/>
            <person name="Durrens P."/>
            <person name="Casaregola S."/>
            <person name="Lafontaine I."/>
            <person name="de Montigny J."/>
            <person name="Marck C."/>
            <person name="Neuveglise C."/>
            <person name="Talla E."/>
            <person name="Goffard N."/>
            <person name="Frangeul L."/>
            <person name="Aigle M."/>
            <person name="Anthouard V."/>
            <person name="Babour A."/>
            <person name="Barbe V."/>
            <person name="Barnay S."/>
            <person name="Blanchin S."/>
            <person name="Beckerich J.M."/>
            <person name="Beyne E."/>
            <person name="Bleykasten C."/>
            <person name="Boisrame A."/>
            <person name="Boyer J."/>
            <person name="Cattolico L."/>
            <person name="Confanioleri F."/>
            <person name="de Daruvar A."/>
            <person name="Despons L."/>
            <person name="Fabre E."/>
            <person name="Fairhead C."/>
            <person name="Ferry-Dumazet H."/>
            <person name="Groppi A."/>
            <person name="Hantraye F."/>
            <person name="Hennequin C."/>
            <person name="Jauniaux N."/>
            <person name="Joyet P."/>
            <person name="Kachouri R."/>
            <person name="Kerrest A."/>
            <person name="Koszul R."/>
            <person name="Lemaire M."/>
            <person name="Lesur I."/>
            <person name="Ma L."/>
            <person name="Muller H."/>
            <person name="Nicaud J.M."/>
            <person name="Nikolski M."/>
            <person name="Oztas S."/>
            <person name="Ozier-Kalogeropoulos O."/>
            <person name="Pellenz S."/>
            <person name="Potier S."/>
            <person name="Richard G.F."/>
            <person name="Straub M.L."/>
            <person name="Suleau A."/>
            <person name="Swennene D."/>
            <person name="Tekaia F."/>
            <person name="Wesolowski-Louvel M."/>
            <person name="Westhof E."/>
            <person name="Wirth B."/>
            <person name="Zeniou-Meyer M."/>
            <person name="Zivanovic I."/>
            <person name="Bolotin-Fukuhara M."/>
            <person name="Thierry A."/>
            <person name="Bouchier C."/>
            <person name="Caudron B."/>
            <person name="Scarpelli C."/>
            <person name="Gaillardin C."/>
            <person name="Weissenbach J."/>
            <person name="Wincker P."/>
            <person name="Souciet J.L."/>
        </authorList>
    </citation>
    <scope>NUCLEOTIDE SEQUENCE [LARGE SCALE GENOMIC DNA]</scope>
    <source>
        <strain evidence="3">ATCC 36239 / CBS 767 / BCRC 21394 / JCM 1990 / NBRC 0083 / IGC 2968</strain>
    </source>
</reference>
<feature type="region of interest" description="Disordered" evidence="1">
    <location>
        <begin position="637"/>
        <end position="751"/>
    </location>
</feature>
<feature type="region of interest" description="Disordered" evidence="1">
    <location>
        <begin position="60"/>
        <end position="82"/>
    </location>
</feature>
<evidence type="ECO:0000256" key="1">
    <source>
        <dbReference type="SAM" id="MobiDB-lite"/>
    </source>
</evidence>
<dbReference type="KEGG" id="dha:DEHA2G03036g"/>
<evidence type="ECO:0000313" key="2">
    <source>
        <dbReference type="EMBL" id="CAR65904.1"/>
    </source>
</evidence>
<sequence length="1115" mass="123384">MEVPLKANMSVDDINLDSRPVVTPERRARSSSPIKNRRSLPPNFFDMKLPSLPFASEEDIRSMTSGSNSSLSPKQLKSLSNSPAFSRLHVSTSPERSQYVIPIPFTLKLPPKLSSHNQNPPSPRSISPERSNRNERETSPTRSLSPNKLSRLVYNGNKYEKLESSSDSEEGEDERNHRPLIRRPAPPPVTTNKRKSKKQNIQAKQMSHDELSTIDEASNYAKSRTPSYRSRKEGKSLPLPPSNEGINAGKSVPRISHKASLSTPISVETPDKFTFRVPNSATSVKDSYYRNLLVPSQNLQSIDKTPRMINSSVPRSSTEDNIRLLQSNAPTESNDTVLRIHKRSFSDESKVSSLSSFSSFGGMLNTSPSPNLNQAGPSLLESKADDQFRNIENPRTISNGSTTSCASDVSSNASWNSLQKSIGINDSNSLSESEVVQGKPKSPSGIATSNEDKIIGSEHSNDNDTKDLKMALGTNEESNCSDTDESEIADLYLNESEVSINDKTEIGVPICQKLTAYNESDNEGAGTRFNFPAGSGNITNSKELKQNITPSSSRRSSAYMAQYKSPSGQIEIPDLDDKSVTGRYSISKSSCSFNGTTFNDINCENSEDSGIDSGDSSKLEPIGFPSRAARNVIKEQFRSMHGDDDSDTDIESAKYSNYSTTTPKSKSTPCLSRNERQLPPLPDKIDKTNSIKHPQPKSPVKHSRHKSMFNIDFDATSVPKSAPQTTRSKLHKRSKSMDFNSMIPKSPSKISNVNSETLSLKTEDTRKVATPEEMKISVTEPPKPVDYAVDFKEATSNDNFPAYPVAPNIKESYSGKEHSPRNHGTIHNISKDLNKLNISQKDDNPSCTPYVTNSPQNYEFGLHPTPYNIPTSNLSNRTSSSSGSSYQSSRSTKNTNYTSMSDSDSVIIDLTKDKYDICMIQRNSSTQSYRSVTERTIEGKEFEVVLVEDEDENDDDVDELASIYSKYRNNWIFRTGSTASCTSNTSTASFESGVASESQLKLKPSVSLASRYKKIQSPRNIDRLSSQIQKQRFNEKQVLPLNASNVGYNSTRIQYPGVKESSNNIKPSTKELPKIQASYGLPEGISCPNLNSKYFDYASDNYDFNSFMKQQVSPN</sequence>
<dbReference type="EMBL" id="CR382139">
    <property type="protein sequence ID" value="CAR65904.1"/>
    <property type="molecule type" value="Genomic_DNA"/>
</dbReference>
<feature type="region of interest" description="Disordered" evidence="1">
    <location>
        <begin position="1"/>
        <end position="48"/>
    </location>
</feature>
<keyword evidence="3" id="KW-1185">Reference proteome</keyword>
<organism evidence="2 3">
    <name type="scientific">Debaryomyces hansenii (strain ATCC 36239 / CBS 767 / BCRC 21394 / JCM 1990 / NBRC 0083 / IGC 2968)</name>
    <name type="common">Yeast</name>
    <name type="synonym">Torulaspora hansenii</name>
    <dbReference type="NCBI Taxonomy" id="284592"/>
    <lineage>
        <taxon>Eukaryota</taxon>
        <taxon>Fungi</taxon>
        <taxon>Dikarya</taxon>
        <taxon>Ascomycota</taxon>
        <taxon>Saccharomycotina</taxon>
        <taxon>Pichiomycetes</taxon>
        <taxon>Debaryomycetaceae</taxon>
        <taxon>Debaryomyces</taxon>
    </lineage>
</organism>
<dbReference type="OrthoDB" id="4089867at2759"/>
<name>B5RV25_DEBHA</name>
<feature type="compositionally biased region" description="Basic and acidic residues" evidence="1">
    <location>
        <begin position="130"/>
        <end position="139"/>
    </location>
</feature>
<feature type="compositionally biased region" description="Polar residues" evidence="1">
    <location>
        <begin position="718"/>
        <end position="727"/>
    </location>
</feature>
<feature type="compositionally biased region" description="Basic and acidic residues" evidence="1">
    <location>
        <begin position="450"/>
        <end position="466"/>
    </location>
</feature>
<dbReference type="Proteomes" id="UP000000599">
    <property type="component" value="Chromosome G"/>
</dbReference>
<feature type="region of interest" description="Disordered" evidence="1">
    <location>
        <begin position="521"/>
        <end position="541"/>
    </location>
</feature>
<dbReference type="AlphaFoldDB" id="B5RV25"/>
<dbReference type="VEuPathDB" id="FungiDB:DEHA2G03036g"/>
<protein>
    <submittedName>
        <fullName evidence="2">DEHA2G03036p</fullName>
    </submittedName>
</protein>
<feature type="region of interest" description="Disordered" evidence="1">
    <location>
        <begin position="858"/>
        <end position="900"/>
    </location>
</feature>
<dbReference type="GeneID" id="8999117"/>
<dbReference type="HOGENOM" id="CLU_292392_0_0_1"/>
<feature type="region of interest" description="Disordered" evidence="1">
    <location>
        <begin position="429"/>
        <end position="466"/>
    </location>
</feature>
<dbReference type="InParanoid" id="B5RV25"/>
<feature type="region of interest" description="Disordered" evidence="1">
    <location>
        <begin position="111"/>
        <end position="251"/>
    </location>
</feature>
<proteinExistence type="predicted"/>
<feature type="compositionally biased region" description="Low complexity" evidence="1">
    <location>
        <begin position="871"/>
        <end position="891"/>
    </location>
</feature>
<accession>B5RV25</accession>
<dbReference type="OMA" id="SMFNIDF"/>
<dbReference type="eggNOG" id="ENOG502RPQY">
    <property type="taxonomic scope" value="Eukaryota"/>
</dbReference>
<dbReference type="STRING" id="284592.B5RV25"/>